<dbReference type="RefSeq" id="WP_122340013.1">
    <property type="nucleotide sequence ID" value="NZ_RBUY01000070.1"/>
</dbReference>
<protein>
    <submittedName>
        <fullName evidence="1">Uncharacterized protein</fullName>
    </submittedName>
</protein>
<dbReference type="Proteomes" id="UP000269872">
    <property type="component" value="Unassembled WGS sequence"/>
</dbReference>
<comment type="caution">
    <text evidence="1">The sequence shown here is derived from an EMBL/GenBank/DDBJ whole genome shotgun (WGS) entry which is preliminary data.</text>
</comment>
<evidence type="ECO:0000313" key="2">
    <source>
        <dbReference type="Proteomes" id="UP000269872"/>
    </source>
</evidence>
<organism evidence="1 2">
    <name type="scientific">Pseudomonas caricapapayae</name>
    <dbReference type="NCBI Taxonomy" id="46678"/>
    <lineage>
        <taxon>Bacteria</taxon>
        <taxon>Pseudomonadati</taxon>
        <taxon>Pseudomonadota</taxon>
        <taxon>Gammaproteobacteria</taxon>
        <taxon>Pseudomonadales</taxon>
        <taxon>Pseudomonadaceae</taxon>
        <taxon>Pseudomonas</taxon>
    </lineage>
</organism>
<proteinExistence type="predicted"/>
<dbReference type="AlphaFoldDB" id="A0A3M6F7B9"/>
<sequence length="256" mass="28685">MTKNNGDDSFRAFLTACTENQDEVLAQNSPYVVMMDALDSFLLTHVTNPGERPKDLVMHALRINARFMLMTGFRIGLTGHAAGVYPTLRTALETACYAFLMSQDEAVSDVWMKRSLSVDNAKAFKKAFKQPIADARDLIDKIHPNNLGTWMYELYQASMEFGAHPNALTVVLHTRLSDDEATGGTRYENIALYNVGNFEFDRTLLACVETGLAVVIVLSMTFENPSQESIEAVNQLNTMKEKLVDMLRAKFEIHES</sequence>
<reference evidence="1 2" key="1">
    <citation type="submission" date="2018-08" db="EMBL/GenBank/DDBJ databases">
        <title>Recombination of ecologically and evolutionarily significant loci maintains genetic cohesion in the Pseudomonas syringae species complex.</title>
        <authorList>
            <person name="Dillon M."/>
            <person name="Thakur S."/>
            <person name="Almeida R.N.D."/>
            <person name="Weir B.S."/>
            <person name="Guttman D.S."/>
        </authorList>
    </citation>
    <scope>NUCLEOTIDE SEQUENCE [LARGE SCALE GENOMIC DNA]</scope>
    <source>
        <strain evidence="1 2">ICMP 7496</strain>
    </source>
</reference>
<gene>
    <name evidence="1" type="ORF">ALP05_00664</name>
</gene>
<dbReference type="EMBL" id="RBUY01000070">
    <property type="protein sequence ID" value="RMV76460.1"/>
    <property type="molecule type" value="Genomic_DNA"/>
</dbReference>
<accession>A0A3M6F7B9</accession>
<evidence type="ECO:0000313" key="1">
    <source>
        <dbReference type="EMBL" id="RMV76460.1"/>
    </source>
</evidence>
<name>A0A3M6F7B9_9PSED</name>